<sequence length="138" mass="16102">MKLIIIAFILFYPLYQYNNFKISGDYTVILDKKNRNKISQNYIITFRGSTYTKEVNNGKKINGKIVRVTQVDKNSPVTYLIDAKDYPSKNYLDSSFNKSFGDVVIEFKESEKDTLNFRLTYYSNLHITINTGKLIKVK</sequence>
<reference evidence="1 2" key="1">
    <citation type="submission" date="2018-04" db="EMBL/GenBank/DDBJ databases">
        <title>Adhaeribacter sp. HMF7616 genome sequencing and assembly.</title>
        <authorList>
            <person name="Kang H."/>
            <person name="Kang J."/>
            <person name="Cha I."/>
            <person name="Kim H."/>
            <person name="Joh K."/>
        </authorList>
    </citation>
    <scope>NUCLEOTIDE SEQUENCE [LARGE SCALE GENOMIC DNA]</scope>
    <source>
        <strain evidence="1 2">HMF7616</strain>
    </source>
</reference>
<keyword evidence="2" id="KW-1185">Reference proteome</keyword>
<evidence type="ECO:0000313" key="1">
    <source>
        <dbReference type="EMBL" id="RDC61966.1"/>
    </source>
</evidence>
<dbReference type="AlphaFoldDB" id="A0A369QFG5"/>
<protein>
    <submittedName>
        <fullName evidence="1">Uncharacterized protein</fullName>
    </submittedName>
</protein>
<organism evidence="1 2">
    <name type="scientific">Adhaeribacter pallidiroseus</name>
    <dbReference type="NCBI Taxonomy" id="2072847"/>
    <lineage>
        <taxon>Bacteria</taxon>
        <taxon>Pseudomonadati</taxon>
        <taxon>Bacteroidota</taxon>
        <taxon>Cytophagia</taxon>
        <taxon>Cytophagales</taxon>
        <taxon>Hymenobacteraceae</taxon>
        <taxon>Adhaeribacter</taxon>
    </lineage>
</organism>
<dbReference type="RefSeq" id="WP_115371476.1">
    <property type="nucleotide sequence ID" value="NZ_QASA01000001.1"/>
</dbReference>
<proteinExistence type="predicted"/>
<comment type="caution">
    <text evidence="1">The sequence shown here is derived from an EMBL/GenBank/DDBJ whole genome shotgun (WGS) entry which is preliminary data.</text>
</comment>
<dbReference type="OrthoDB" id="1379772at2"/>
<name>A0A369QFG5_9BACT</name>
<evidence type="ECO:0000313" key="2">
    <source>
        <dbReference type="Proteomes" id="UP000253919"/>
    </source>
</evidence>
<dbReference type="Proteomes" id="UP000253919">
    <property type="component" value="Unassembled WGS sequence"/>
</dbReference>
<gene>
    <name evidence="1" type="ORF">AHMF7616_00556</name>
</gene>
<accession>A0A369QFG5</accession>
<dbReference type="EMBL" id="QASA01000001">
    <property type="protein sequence ID" value="RDC61966.1"/>
    <property type="molecule type" value="Genomic_DNA"/>
</dbReference>